<feature type="transmembrane region" description="Helical" evidence="1">
    <location>
        <begin position="278"/>
        <end position="297"/>
    </location>
</feature>
<dbReference type="GO" id="GO:0008643">
    <property type="term" value="P:carbohydrate transport"/>
    <property type="evidence" value="ECO:0007669"/>
    <property type="project" value="InterPro"/>
</dbReference>
<feature type="transmembrane region" description="Helical" evidence="1">
    <location>
        <begin position="240"/>
        <end position="266"/>
    </location>
</feature>
<feature type="transmembrane region" description="Helical" evidence="1">
    <location>
        <begin position="328"/>
        <end position="353"/>
    </location>
</feature>
<feature type="transmembrane region" description="Helical" evidence="1">
    <location>
        <begin position="181"/>
        <end position="200"/>
    </location>
</feature>
<name>A0A437K8E7_9BACI</name>
<accession>A0A437K8E7</accession>
<dbReference type="NCBIfam" id="TIGR00792">
    <property type="entry name" value="gph"/>
    <property type="match status" value="1"/>
</dbReference>
<feature type="transmembrane region" description="Helical" evidence="1">
    <location>
        <begin position="304"/>
        <end position="322"/>
    </location>
</feature>
<feature type="transmembrane region" description="Helical" evidence="1">
    <location>
        <begin position="111"/>
        <end position="135"/>
    </location>
</feature>
<evidence type="ECO:0000313" key="3">
    <source>
        <dbReference type="Proteomes" id="UP000288024"/>
    </source>
</evidence>
<keyword evidence="3" id="KW-1185">Reference proteome</keyword>
<dbReference type="EMBL" id="RZTZ01000008">
    <property type="protein sequence ID" value="RVT59965.1"/>
    <property type="molecule type" value="Genomic_DNA"/>
</dbReference>
<evidence type="ECO:0000256" key="1">
    <source>
        <dbReference type="SAM" id="Phobius"/>
    </source>
</evidence>
<dbReference type="RefSeq" id="WP_127739745.1">
    <property type="nucleotide sequence ID" value="NZ_RZTZ01000008.1"/>
</dbReference>
<dbReference type="PANTHER" id="PTHR11328:SF24">
    <property type="entry name" value="MAJOR FACILITATOR SUPERFAMILY (MFS) PROFILE DOMAIN-CONTAINING PROTEIN"/>
    <property type="match status" value="1"/>
</dbReference>
<dbReference type="GO" id="GO:0005886">
    <property type="term" value="C:plasma membrane"/>
    <property type="evidence" value="ECO:0007669"/>
    <property type="project" value="TreeGrafter"/>
</dbReference>
<dbReference type="GO" id="GO:0015293">
    <property type="term" value="F:symporter activity"/>
    <property type="evidence" value="ECO:0007669"/>
    <property type="project" value="InterPro"/>
</dbReference>
<feature type="transmembrane region" description="Helical" evidence="1">
    <location>
        <begin position="414"/>
        <end position="436"/>
    </location>
</feature>
<dbReference type="CDD" id="cd17332">
    <property type="entry name" value="MFS_MelB_like"/>
    <property type="match status" value="1"/>
</dbReference>
<dbReference type="Gene3D" id="1.20.1250.20">
    <property type="entry name" value="MFS general substrate transporter like domains"/>
    <property type="match status" value="2"/>
</dbReference>
<dbReference type="Pfam" id="PF13347">
    <property type="entry name" value="MFS_2"/>
    <property type="match status" value="1"/>
</dbReference>
<reference evidence="2 3" key="1">
    <citation type="submission" date="2019-01" db="EMBL/GenBank/DDBJ databases">
        <title>Bacillus sp. M5HDSG1-1, whole genome shotgun sequence.</title>
        <authorList>
            <person name="Tuo L."/>
        </authorList>
    </citation>
    <scope>NUCLEOTIDE SEQUENCE [LARGE SCALE GENOMIC DNA]</scope>
    <source>
        <strain evidence="2 3">M5HDSG1-1</strain>
    </source>
</reference>
<keyword evidence="1" id="KW-0812">Transmembrane</keyword>
<dbReference type="InterPro" id="IPR001927">
    <property type="entry name" value="Na/Gal_symport"/>
</dbReference>
<dbReference type="PANTHER" id="PTHR11328">
    <property type="entry name" value="MAJOR FACILITATOR SUPERFAMILY DOMAIN-CONTAINING PROTEIN"/>
    <property type="match status" value="1"/>
</dbReference>
<feature type="transmembrane region" description="Helical" evidence="1">
    <location>
        <begin position="44"/>
        <end position="63"/>
    </location>
</feature>
<sequence length="462" mass="51109">MKSANASVKKSEVVFYSFGGFGSNLLFVFTTSFLMFFYTDVFKISPAAVGTVFLVVRLIDAFLDPFLGMLADRTRSRWGTYRPWLIFGSPLLAMSTLLLFTAPELSPTGKIAYAIAVYVGYSFVSSIVNIPYHALSAVLSQETTQRNWIVTAKNFMGNLGSLAVSGSVLPLVAFFGSGQKGWFFATLLFSIASIFSYWLCAYGSKQHDNKEINNQRSMVEQKEHPTIKEQLKLISTNKPLAILLLATVVKMAALMSTSSIAIYYWQYNIGRPDLYSQLFIWGTILAIPAYFVTPHLAKKYGKKALYNFSCFITIVPSAILLFTPSEYVMTIFVLSVFVKVLGPFTTVLPWMMLPDCVDYGKLKTGINGSATVHSMMIFINKVGAAIGGLLSGVLLGVVGYVAGPQQPPEVLSMINYVYFLVPIIGYALGLVFMKFYPINNDYHSKILAEIKNKDMNSQPPGL</sequence>
<organism evidence="2 3">
    <name type="scientific">Niallia taxi</name>
    <dbReference type="NCBI Taxonomy" id="2499688"/>
    <lineage>
        <taxon>Bacteria</taxon>
        <taxon>Bacillati</taxon>
        <taxon>Bacillota</taxon>
        <taxon>Bacilli</taxon>
        <taxon>Bacillales</taxon>
        <taxon>Bacillaceae</taxon>
        <taxon>Niallia</taxon>
    </lineage>
</organism>
<dbReference type="SUPFAM" id="SSF103473">
    <property type="entry name" value="MFS general substrate transporter"/>
    <property type="match status" value="1"/>
</dbReference>
<dbReference type="InterPro" id="IPR036259">
    <property type="entry name" value="MFS_trans_sf"/>
</dbReference>
<comment type="caution">
    <text evidence="2">The sequence shown here is derived from an EMBL/GenBank/DDBJ whole genome shotgun (WGS) entry which is preliminary data.</text>
</comment>
<dbReference type="GO" id="GO:0006814">
    <property type="term" value="P:sodium ion transport"/>
    <property type="evidence" value="ECO:0007669"/>
    <property type="project" value="InterPro"/>
</dbReference>
<feature type="transmembrane region" description="Helical" evidence="1">
    <location>
        <begin position="84"/>
        <end position="105"/>
    </location>
</feature>
<protein>
    <submittedName>
        <fullName evidence="2">MFS transporter</fullName>
    </submittedName>
</protein>
<feature type="transmembrane region" description="Helical" evidence="1">
    <location>
        <begin position="12"/>
        <end position="38"/>
    </location>
</feature>
<keyword evidence="1" id="KW-0472">Membrane</keyword>
<proteinExistence type="predicted"/>
<dbReference type="Proteomes" id="UP000288024">
    <property type="component" value="Unassembled WGS sequence"/>
</dbReference>
<feature type="transmembrane region" description="Helical" evidence="1">
    <location>
        <begin position="155"/>
        <end position="175"/>
    </location>
</feature>
<gene>
    <name evidence="2" type="ORF">EM808_18790</name>
</gene>
<dbReference type="AlphaFoldDB" id="A0A437K8E7"/>
<evidence type="ECO:0000313" key="2">
    <source>
        <dbReference type="EMBL" id="RVT59965.1"/>
    </source>
</evidence>
<keyword evidence="1" id="KW-1133">Transmembrane helix</keyword>
<feature type="transmembrane region" description="Helical" evidence="1">
    <location>
        <begin position="382"/>
        <end position="402"/>
    </location>
</feature>
<dbReference type="InterPro" id="IPR039672">
    <property type="entry name" value="MFS_2"/>
</dbReference>